<dbReference type="Pfam" id="PF00384">
    <property type="entry name" value="Molybdopterin"/>
    <property type="match status" value="1"/>
</dbReference>
<dbReference type="EMBL" id="QIBZ01000020">
    <property type="protein sequence ID" value="RNM33108.1"/>
    <property type="molecule type" value="Genomic_DNA"/>
</dbReference>
<feature type="domain" description="4Fe-4S Mo/W bis-MGD-type" evidence="6">
    <location>
        <begin position="54"/>
        <end position="112"/>
    </location>
</feature>
<keyword evidence="4" id="KW-0411">Iron-sulfur</keyword>
<dbReference type="InterPro" id="IPR006656">
    <property type="entry name" value="Mopterin_OxRdtase"/>
</dbReference>
<protein>
    <submittedName>
        <fullName evidence="7">Dimethyl sulfoxide reductase subunit A</fullName>
    </submittedName>
</protein>
<dbReference type="GO" id="GO:0043546">
    <property type="term" value="F:molybdopterin cofactor binding"/>
    <property type="evidence" value="ECO:0007669"/>
    <property type="project" value="InterPro"/>
</dbReference>
<keyword evidence="8" id="KW-1185">Reference proteome</keyword>
<evidence type="ECO:0000256" key="4">
    <source>
        <dbReference type="ARBA" id="ARBA00023014"/>
    </source>
</evidence>
<dbReference type="GO" id="GO:0009055">
    <property type="term" value="F:electron transfer activity"/>
    <property type="evidence" value="ECO:0007669"/>
    <property type="project" value="TreeGrafter"/>
</dbReference>
<evidence type="ECO:0000256" key="3">
    <source>
        <dbReference type="ARBA" id="ARBA00023004"/>
    </source>
</evidence>
<proteinExistence type="inferred from homology"/>
<dbReference type="InterPro" id="IPR006963">
    <property type="entry name" value="Mopterin_OxRdtase_4Fe-4S_dom"/>
</dbReference>
<feature type="compositionally biased region" description="Polar residues" evidence="5">
    <location>
        <begin position="17"/>
        <end position="26"/>
    </location>
</feature>
<evidence type="ECO:0000256" key="2">
    <source>
        <dbReference type="ARBA" id="ARBA00022723"/>
    </source>
</evidence>
<evidence type="ECO:0000259" key="6">
    <source>
        <dbReference type="SMART" id="SM00926"/>
    </source>
</evidence>
<comment type="similarity">
    <text evidence="1">Belongs to the prokaryotic molybdopterin-containing oxidoreductase family.</text>
</comment>
<dbReference type="GO" id="GO:0030288">
    <property type="term" value="C:outer membrane-bounded periplasmic space"/>
    <property type="evidence" value="ECO:0007669"/>
    <property type="project" value="TreeGrafter"/>
</dbReference>
<evidence type="ECO:0000256" key="1">
    <source>
        <dbReference type="ARBA" id="ARBA00010312"/>
    </source>
</evidence>
<dbReference type="Gene3D" id="3.40.228.10">
    <property type="entry name" value="Dimethylsulfoxide Reductase, domain 2"/>
    <property type="match status" value="1"/>
</dbReference>
<dbReference type="Gene3D" id="2.40.40.20">
    <property type="match status" value="1"/>
</dbReference>
<gene>
    <name evidence="7" type="ORF">DMP05_09025</name>
</gene>
<dbReference type="Gene3D" id="3.40.50.12440">
    <property type="match status" value="1"/>
</dbReference>
<dbReference type="AlphaFoldDB" id="A0A3N0I886"/>
<comment type="caution">
    <text evidence="7">The sequence shown here is derived from an EMBL/GenBank/DDBJ whole genome shotgun (WGS) entry which is preliminary data.</text>
</comment>
<dbReference type="NCBIfam" id="TIGR02166">
    <property type="entry name" value="dmsA_ynfE"/>
    <property type="match status" value="1"/>
</dbReference>
<dbReference type="PANTHER" id="PTHR43742:SF3">
    <property type="entry name" value="DIMETHYL SULFOXIDE REDUCTASE DMSA"/>
    <property type="match status" value="1"/>
</dbReference>
<dbReference type="GO" id="GO:0051539">
    <property type="term" value="F:4 iron, 4 sulfur cluster binding"/>
    <property type="evidence" value="ECO:0007669"/>
    <property type="project" value="InterPro"/>
</dbReference>
<dbReference type="InterPro" id="IPR006657">
    <property type="entry name" value="MoPterin_dinucl-bd_dom"/>
</dbReference>
<evidence type="ECO:0000313" key="7">
    <source>
        <dbReference type="EMBL" id="RNM33108.1"/>
    </source>
</evidence>
<dbReference type="Proteomes" id="UP000271472">
    <property type="component" value="Unassembled WGS sequence"/>
</dbReference>
<keyword evidence="3" id="KW-0408">Iron</keyword>
<organism evidence="7 8">
    <name type="scientific">Slackia isoflavoniconvertens</name>
    <dbReference type="NCBI Taxonomy" id="572010"/>
    <lineage>
        <taxon>Bacteria</taxon>
        <taxon>Bacillati</taxon>
        <taxon>Actinomycetota</taxon>
        <taxon>Coriobacteriia</taxon>
        <taxon>Eggerthellales</taxon>
        <taxon>Eggerthellaceae</taxon>
        <taxon>Slackia</taxon>
    </lineage>
</organism>
<dbReference type="GO" id="GO:0009061">
    <property type="term" value="P:anaerobic respiration"/>
    <property type="evidence" value="ECO:0007669"/>
    <property type="project" value="TreeGrafter"/>
</dbReference>
<dbReference type="GO" id="GO:0009389">
    <property type="term" value="F:dimethyl sulfoxide reductase activity"/>
    <property type="evidence" value="ECO:0007669"/>
    <property type="project" value="InterPro"/>
</dbReference>
<dbReference type="GO" id="GO:0030151">
    <property type="term" value="F:molybdenum ion binding"/>
    <property type="evidence" value="ECO:0007669"/>
    <property type="project" value="InterPro"/>
</dbReference>
<dbReference type="SMART" id="SM00926">
    <property type="entry name" value="Molybdop_Fe4S4"/>
    <property type="match status" value="1"/>
</dbReference>
<feature type="region of interest" description="Disordered" evidence="5">
    <location>
        <begin position="1"/>
        <end position="33"/>
    </location>
</feature>
<dbReference type="PANTHER" id="PTHR43742">
    <property type="entry name" value="TRIMETHYLAMINE-N-OXIDE REDUCTASE"/>
    <property type="match status" value="1"/>
</dbReference>
<keyword evidence="2" id="KW-0479">Metal-binding</keyword>
<dbReference type="Pfam" id="PF01568">
    <property type="entry name" value="Molydop_binding"/>
    <property type="match status" value="1"/>
</dbReference>
<sequence length="812" mass="89074">MDSRCLQHARNREASTKPYNGSQSFPNARHSMSEPTTCIPAVNASPASAPPSGARTIWNHCAANCGGRCALRFDIEADRVTRVGSCAAETPDGTPLPQACVRGRRMLAWAESPLRLKWPLKRTGPRGSGLYERITWDEAIDIASSKLRDAIDRFGNDAVFIAYGTNANCTTARPFNRLMNCLGGYLSRYNDYSCAQATWAAKYCFGMKPDDGSSFEQAFSADLVIAFGANPTVANDGGANIGAQWRRLAKQEGTRIIVIDPRKTESIMNNVEWLPITPGTDAALVAAIAWELIQKNAVDLDFLHAYCVGFDEATMPEAFRGKHMSYHDYVTGEGYDRIAKTPEWAEGICGIAASDIRSLAHSIADARRLHVLSGWGPQRRSNGEWSAWAAMALPCLVGHVGLEGTSNGLYPWHHRVLSSSLPAGRNPVAASIPVFETIHAIEHGEEMTSENSGVRGARRLEHGIKYLINYAGNSLTNQHSDVRHSHEVLADESKCEFILGIDTVMCDSLKYADVIFPDLLRIEQQSQTSGGADWGHIVTGQPVPTHRDEQKSAYEMARLMAASLGVEQEFTLGRTEGDWIRALYDETREQQPELGLPEFEEAQRVGIVSVWRGPHVALKAFRESPDEHPLATASGKIELFSEAILRDTAGWELREGDTLACLSTLAPIPAYIPEWADAGIPNAEMPLRLTGFHDRARIHSSWGFDEKLKSMFPQVVWMNANDAAKCGIADGNRVLVRNHQGEVCLPAKLTSDIVEGTVAISQGAWYDAQHIGGREVDFGGCINTLTVYRPSPLAKGNPQHTNICRITKLKAK</sequence>
<accession>A0A3N0I886</accession>
<reference evidence="8" key="1">
    <citation type="submission" date="2018-05" db="EMBL/GenBank/DDBJ databases">
        <title>Genome Sequencing of selected type strains of the family Eggerthellaceae.</title>
        <authorList>
            <person name="Danylec N."/>
            <person name="Stoll D.A."/>
            <person name="Doetsch A."/>
            <person name="Huch M."/>
        </authorList>
    </citation>
    <scope>NUCLEOTIDE SEQUENCE [LARGE SCALE GENOMIC DNA]</scope>
    <source>
        <strain evidence="8">DSM 22006</strain>
    </source>
</reference>
<dbReference type="InterPro" id="IPR011888">
    <property type="entry name" value="Anaer_DMSO_reductase"/>
</dbReference>
<dbReference type="SUPFAM" id="SSF53706">
    <property type="entry name" value="Formate dehydrogenase/DMSO reductase, domains 1-3"/>
    <property type="match status" value="1"/>
</dbReference>
<dbReference type="InterPro" id="IPR009010">
    <property type="entry name" value="Asp_de-COase-like_dom_sf"/>
</dbReference>
<name>A0A3N0I886_9ACTN</name>
<feature type="compositionally biased region" description="Basic and acidic residues" evidence="5">
    <location>
        <begin position="1"/>
        <end position="15"/>
    </location>
</feature>
<dbReference type="Gene3D" id="3.40.50.740">
    <property type="match status" value="1"/>
</dbReference>
<dbReference type="InterPro" id="IPR050612">
    <property type="entry name" value="Prok_Mopterin_Oxidored"/>
</dbReference>
<evidence type="ECO:0000256" key="5">
    <source>
        <dbReference type="SAM" id="MobiDB-lite"/>
    </source>
</evidence>
<evidence type="ECO:0000313" key="8">
    <source>
        <dbReference type="Proteomes" id="UP000271472"/>
    </source>
</evidence>
<dbReference type="SUPFAM" id="SSF50692">
    <property type="entry name" value="ADC-like"/>
    <property type="match status" value="1"/>
</dbReference>